<protein>
    <submittedName>
        <fullName evidence="6">Sugar ABC transporter substrate-binding protein</fullName>
    </submittedName>
</protein>
<keyword evidence="3" id="KW-0732">Signal</keyword>
<reference evidence="6 7" key="1">
    <citation type="submission" date="2019-02" db="EMBL/GenBank/DDBJ databases">
        <title>Draft genome sequence of Amycolatopsis sp. 8-3EHSu isolated from roots of Suaeda maritima.</title>
        <authorList>
            <person name="Duangmal K."/>
            <person name="Chantavorakit T."/>
        </authorList>
    </citation>
    <scope>NUCLEOTIDE SEQUENCE [LARGE SCALE GENOMIC DNA]</scope>
    <source>
        <strain evidence="6 7">8-3EHSu</strain>
    </source>
</reference>
<evidence type="ECO:0000256" key="3">
    <source>
        <dbReference type="ARBA" id="ARBA00022729"/>
    </source>
</evidence>
<dbReference type="Gene3D" id="3.40.50.2300">
    <property type="match status" value="2"/>
</dbReference>
<dbReference type="InterPro" id="IPR028082">
    <property type="entry name" value="Peripla_BP_I"/>
</dbReference>
<feature type="domain" description="Periplasmic binding protein" evidence="5">
    <location>
        <begin position="99"/>
        <end position="355"/>
    </location>
</feature>
<comment type="subcellular location">
    <subcellularLocation>
        <location evidence="1">Cell envelope</location>
    </subcellularLocation>
</comment>
<comment type="similarity">
    <text evidence="2">Belongs to the bacterial solute-binding protein 2 family.</text>
</comment>
<comment type="caution">
    <text evidence="6">The sequence shown here is derived from an EMBL/GenBank/DDBJ whole genome shotgun (WGS) entry which is preliminary data.</text>
</comment>
<keyword evidence="7" id="KW-1185">Reference proteome</keyword>
<dbReference type="GO" id="GO:0030313">
    <property type="term" value="C:cell envelope"/>
    <property type="evidence" value="ECO:0007669"/>
    <property type="project" value="UniProtKB-SubCell"/>
</dbReference>
<proteinExistence type="inferred from homology"/>
<dbReference type="GO" id="GO:0030246">
    <property type="term" value="F:carbohydrate binding"/>
    <property type="evidence" value="ECO:0007669"/>
    <property type="project" value="UniProtKB-ARBA"/>
</dbReference>
<evidence type="ECO:0000259" key="5">
    <source>
        <dbReference type="Pfam" id="PF13407"/>
    </source>
</evidence>
<dbReference type="InterPro" id="IPR025997">
    <property type="entry name" value="SBP_2_dom"/>
</dbReference>
<feature type="region of interest" description="Disordered" evidence="4">
    <location>
        <begin position="1"/>
        <end position="56"/>
    </location>
</feature>
<dbReference type="PANTHER" id="PTHR46847">
    <property type="entry name" value="D-ALLOSE-BINDING PERIPLASMIC PROTEIN-RELATED"/>
    <property type="match status" value="1"/>
</dbReference>
<evidence type="ECO:0000256" key="4">
    <source>
        <dbReference type="SAM" id="MobiDB-lite"/>
    </source>
</evidence>
<dbReference type="Proteomes" id="UP000292003">
    <property type="component" value="Unassembled WGS sequence"/>
</dbReference>
<dbReference type="SUPFAM" id="SSF53822">
    <property type="entry name" value="Periplasmic binding protein-like I"/>
    <property type="match status" value="1"/>
</dbReference>
<accession>A0A4Q7JDG4</accession>
<dbReference type="AlphaFoldDB" id="A0A4Q7JDG4"/>
<evidence type="ECO:0000313" key="6">
    <source>
        <dbReference type="EMBL" id="RZQ65208.1"/>
    </source>
</evidence>
<evidence type="ECO:0000313" key="7">
    <source>
        <dbReference type="Proteomes" id="UP000292003"/>
    </source>
</evidence>
<dbReference type="PANTHER" id="PTHR46847:SF1">
    <property type="entry name" value="D-ALLOSE-BINDING PERIPLASMIC PROTEIN-RELATED"/>
    <property type="match status" value="1"/>
</dbReference>
<dbReference type="OrthoDB" id="4827464at2"/>
<dbReference type="Pfam" id="PF13407">
    <property type="entry name" value="Peripla_BP_4"/>
    <property type="match status" value="1"/>
</dbReference>
<organism evidence="6 7">
    <name type="scientific">Amycolatopsis suaedae</name>
    <dbReference type="NCBI Taxonomy" id="2510978"/>
    <lineage>
        <taxon>Bacteria</taxon>
        <taxon>Bacillati</taxon>
        <taxon>Actinomycetota</taxon>
        <taxon>Actinomycetes</taxon>
        <taxon>Pseudonocardiales</taxon>
        <taxon>Pseudonocardiaceae</taxon>
        <taxon>Amycolatopsis</taxon>
    </lineage>
</organism>
<evidence type="ECO:0000256" key="1">
    <source>
        <dbReference type="ARBA" id="ARBA00004196"/>
    </source>
</evidence>
<gene>
    <name evidence="6" type="ORF">EWH70_04780</name>
</gene>
<name>A0A4Q7JDG4_9PSEU</name>
<dbReference type="EMBL" id="SFCC01000002">
    <property type="protein sequence ID" value="RZQ65208.1"/>
    <property type="molecule type" value="Genomic_DNA"/>
</dbReference>
<sequence length="395" mass="41166">MITSRARTVSRVGNPLCDSTGPASRWRRRRSAQVRSSTRTNRRLASGNLDSPTRAPDFRRRTLAGLATLTAAALAVSGCTVERHWGGSTNAGSGGKAKVGLVTKTDTNPYFVELRAAAAAAAQAQGVEFSALAGQFDGDNDGQVRAIENLMQQGATTILITPSSSTGVLDAIARARQSGVLVIALDTATEPAEAVDATFATDNFAAGKQQGAYVKAALAGAAPKLFMVDGTAGSTVDTQRHTGFLAGIGLADGAPEIRGRTPADGDQSKAQQGVENLLQRTTDINAVYTMNEPMGRGTYAALNGRGLADRAVIGSIDGGCEGVRNVRDGQFDVTVMQFPRKMAEQGVQAAVEHARSGAKPSGFVNTGSVVITDKPMPGIESQNTQWGLQNCWGTK</sequence>
<evidence type="ECO:0000256" key="2">
    <source>
        <dbReference type="ARBA" id="ARBA00007639"/>
    </source>
</evidence>